<dbReference type="AlphaFoldDB" id="A0A345NKA0"/>
<gene>
    <name evidence="2" type="ORF">DV701_04330</name>
</gene>
<protein>
    <submittedName>
        <fullName evidence="2">Uncharacterized protein</fullName>
    </submittedName>
</protein>
<name>A0A345NKA0_9MICO</name>
<sequence>MSRGSACARTILRRAALERAPHLGARGTGMKLSHLVDHVGCVALGARATGSAESVLVALTPTITDLMVEADGMARRVMSAVRDAVDDSVRDSELSVFVATACAASLRTEQRLPLAEEEQQLVARLTARVLESRARGQAWDPETFATAAGPRFRAAWLAAGARHLTEWPPSQIGLGHDERPPLLTAPARGPRTWVQGSDRSVYSRYALFFDPRARRRSGNGQRHDCPQDRRGHARPDPVALAVDVACETYGLEHEGHRGLLRTLASHVDGPASSHGPRVRLRFVDWDEECRPLPTTDGPAQEALTERFLELQASWWRSVPARQLLDRWGDPSCYLHLVGPLLVRRAWQTLLGRERELADPAGTCAVDGLVGTALTKGVGTELSALLRGERGLPPAPSLQRTQATLQLLAATSSTRGDVPTAEEVMSHYDVLLAERGTAGEHEFLNRQELADLIVRAGQWRTAAKQDEPSEEAP</sequence>
<organism evidence="2 3">
    <name type="scientific">Ornithinimicrobium avium</name>
    <dbReference type="NCBI Taxonomy" id="2283195"/>
    <lineage>
        <taxon>Bacteria</taxon>
        <taxon>Bacillati</taxon>
        <taxon>Actinomycetota</taxon>
        <taxon>Actinomycetes</taxon>
        <taxon>Micrococcales</taxon>
        <taxon>Ornithinimicrobiaceae</taxon>
        <taxon>Ornithinimicrobium</taxon>
    </lineage>
</organism>
<dbReference type="Proteomes" id="UP000253790">
    <property type="component" value="Chromosome"/>
</dbReference>
<evidence type="ECO:0000313" key="3">
    <source>
        <dbReference type="Proteomes" id="UP000253790"/>
    </source>
</evidence>
<dbReference type="KEGG" id="orn:DV701_04330"/>
<feature type="region of interest" description="Disordered" evidence="1">
    <location>
        <begin position="213"/>
        <end position="234"/>
    </location>
</feature>
<dbReference type="OrthoDB" id="3800220at2"/>
<keyword evidence="3" id="KW-1185">Reference proteome</keyword>
<evidence type="ECO:0000256" key="1">
    <source>
        <dbReference type="SAM" id="MobiDB-lite"/>
    </source>
</evidence>
<dbReference type="RefSeq" id="WP_114927223.1">
    <property type="nucleotide sequence ID" value="NZ_CP031229.1"/>
</dbReference>
<proteinExistence type="predicted"/>
<dbReference type="EMBL" id="CP031229">
    <property type="protein sequence ID" value="AXH95458.1"/>
    <property type="molecule type" value="Genomic_DNA"/>
</dbReference>
<reference evidence="2 3" key="1">
    <citation type="submission" date="2018-07" db="EMBL/GenBank/DDBJ databases">
        <title>Complete genome sequencing of Ornithinimicrobium sp. AMA3305.</title>
        <authorList>
            <person name="Bae J.-W."/>
        </authorList>
    </citation>
    <scope>NUCLEOTIDE SEQUENCE [LARGE SCALE GENOMIC DNA]</scope>
    <source>
        <strain evidence="2 3">AMA3305</strain>
    </source>
</reference>
<feature type="compositionally biased region" description="Basic and acidic residues" evidence="1">
    <location>
        <begin position="221"/>
        <end position="234"/>
    </location>
</feature>
<accession>A0A345NKA0</accession>
<evidence type="ECO:0000313" key="2">
    <source>
        <dbReference type="EMBL" id="AXH95458.1"/>
    </source>
</evidence>